<dbReference type="Gene3D" id="3.20.20.120">
    <property type="entry name" value="Enolase-like C-terminal domain"/>
    <property type="match status" value="1"/>
</dbReference>
<reference evidence="1 2" key="1">
    <citation type="submission" date="2018-06" db="EMBL/GenBank/DDBJ databases">
        <authorList>
            <consortium name="Pathogen Informatics"/>
            <person name="Doyle S."/>
        </authorList>
    </citation>
    <scope>NUCLEOTIDE SEQUENCE [LARGE SCALE GENOMIC DNA]</scope>
    <source>
        <strain evidence="1 2">NCTC8009</strain>
    </source>
</reference>
<dbReference type="Proteomes" id="UP000250991">
    <property type="component" value="Unassembled WGS sequence"/>
</dbReference>
<evidence type="ECO:0000313" key="1">
    <source>
        <dbReference type="EMBL" id="SQD03885.1"/>
    </source>
</evidence>
<organism evidence="1 2">
    <name type="scientific">Escherichia coli</name>
    <dbReference type="NCBI Taxonomy" id="562"/>
    <lineage>
        <taxon>Bacteria</taxon>
        <taxon>Pseudomonadati</taxon>
        <taxon>Pseudomonadota</taxon>
        <taxon>Gammaproteobacteria</taxon>
        <taxon>Enterobacterales</taxon>
        <taxon>Enterobacteriaceae</taxon>
        <taxon>Escherichia</taxon>
    </lineage>
</organism>
<dbReference type="AlphaFoldDB" id="A0A2X3KCP1"/>
<protein>
    <submittedName>
        <fullName evidence="1">Starvation sensing protein RspA</fullName>
    </submittedName>
</protein>
<proteinExistence type="predicted"/>
<name>A0A2X3KCP1_ECOLX</name>
<gene>
    <name evidence="1" type="primary">rspA_2</name>
    <name evidence="1" type="ORF">NCTC8009_04386</name>
</gene>
<sequence>MVYCHTTGHSIDEALDDYGPSSGAGIQSHPAWQCGIPGMKTTYGMSKGKGLAYEPATKGQWPEEQLWSTEKYLDFMPKLFDAVRNKFGF</sequence>
<dbReference type="InterPro" id="IPR036849">
    <property type="entry name" value="Enolase-like_C_sf"/>
</dbReference>
<evidence type="ECO:0000313" key="2">
    <source>
        <dbReference type="Proteomes" id="UP000250991"/>
    </source>
</evidence>
<dbReference type="EMBL" id="UARW01000010">
    <property type="protein sequence ID" value="SQD03885.1"/>
    <property type="molecule type" value="Genomic_DNA"/>
</dbReference>
<accession>A0A2X3KCP1</accession>